<accession>A0ABR1ZIH2</accession>
<dbReference type="PROSITE" id="PS01262">
    <property type="entry name" value="IF1A"/>
    <property type="match status" value="1"/>
</dbReference>
<dbReference type="InterPro" id="IPR012340">
    <property type="entry name" value="NA-bd_OB-fold"/>
</dbReference>
<dbReference type="Pfam" id="PF01657">
    <property type="entry name" value="Stress-antifung"/>
    <property type="match status" value="2"/>
</dbReference>
<dbReference type="Gene3D" id="2.40.50.140">
    <property type="entry name" value="Nucleic acid-binding proteins"/>
    <property type="match status" value="1"/>
</dbReference>
<evidence type="ECO:0000313" key="1">
    <source>
        <dbReference type="EMBL" id="KAK8480308.1"/>
    </source>
</evidence>
<dbReference type="CDD" id="cd05793">
    <property type="entry name" value="S1_IF1A"/>
    <property type="match status" value="1"/>
</dbReference>
<dbReference type="Pfam" id="PF01176">
    <property type="entry name" value="eIF-1a"/>
    <property type="match status" value="1"/>
</dbReference>
<dbReference type="CDD" id="cd23509">
    <property type="entry name" value="Gnk2-like"/>
    <property type="match status" value="2"/>
</dbReference>
<proteinExistence type="inferred from homology"/>
<dbReference type="InterPro" id="IPR001253">
    <property type="entry name" value="TIF_eIF-1A"/>
</dbReference>
<dbReference type="InterPro" id="IPR001245">
    <property type="entry name" value="Ser-Thr/Tyr_kinase_cat_dom"/>
</dbReference>
<dbReference type="PANTHER" id="PTHR27002:SF980">
    <property type="entry name" value="CYSTEINE-RICH RECEPTOR-LIKE PROTEIN KINASE 10 ISOFORM X1"/>
    <property type="match status" value="1"/>
</dbReference>
<dbReference type="PROSITE" id="PS00107">
    <property type="entry name" value="PROTEIN_KINASE_ATP"/>
    <property type="match status" value="1"/>
</dbReference>
<dbReference type="InterPro" id="IPR017441">
    <property type="entry name" value="Protein_kinase_ATP_BS"/>
</dbReference>
<dbReference type="SUPFAM" id="SSF50249">
    <property type="entry name" value="Nucleic acid-binding proteins"/>
    <property type="match status" value="1"/>
</dbReference>
<dbReference type="Gene3D" id="3.30.200.20">
    <property type="entry name" value="Phosphorylase Kinase, domain 1"/>
    <property type="match status" value="1"/>
</dbReference>
<keyword evidence="2" id="KW-1185">Reference proteome</keyword>
<dbReference type="PROSITE" id="PS51473">
    <property type="entry name" value="GNK2"/>
    <property type="match status" value="2"/>
</dbReference>
<gene>
    <name evidence="1" type="ORF">V6N12_075825</name>
</gene>
<dbReference type="Gene3D" id="1.10.510.10">
    <property type="entry name" value="Transferase(Phosphotransferase) domain 1"/>
    <property type="match status" value="1"/>
</dbReference>
<dbReference type="SMART" id="SM00652">
    <property type="entry name" value="eIF1a"/>
    <property type="match status" value="1"/>
</dbReference>
<dbReference type="HAMAP" id="MF_00216">
    <property type="entry name" value="aIF_1A"/>
    <property type="match status" value="1"/>
</dbReference>
<sequence>MGMGMAKGLPLPWLFLSSSLTIAFFLTLALAQQQPLSYFCSDTSGNFTRNSTYETSLNTLLSSFSLNASHENGFYNFSSGQGSNTANAIALCRGDVNAADCFRCINNANAELRNRCPNQREAIIWYDTCMFRYAARSILGLEENREGSPSYIRSNTNNVVTDVDAFNQALDSLLESLTDTASSGKTSLGKFATGSRRVTDSQTVYALVQCTPDLTPVSCRSCLTQSIIYIPQCCDRKQGARVYATSCNFRFEIARFYNLTAADTDTPSAPSPPPSNNTTTTGNKSDSSRRTIIVSISAVAFALLVISICIFNMLRLRKPKSIPQSEATEAVDGIKIAKSLQYDFDTVRAATDNFSDANKVGQGGFGAVYKGTLAGGKLIAVKRLSTDSGQGDHFGMARMCAVDQTQGATSRIVGTYGYMAPEYAMQGQFSGKSDVFSFGVLVLEILSGQKSSGFHNGSNIEDLLSFAWRNWKAGTAFDLVDPSLRDGPRTELMRCIHIGLLCVQENSRKTGCPLPSCIQDSKVQRFEFTSFCHLLYCLHLFARQHQRKGKTQEGKAMPKNKGKGGKNRKRGKNEADDEKRELVFKEDGQEYAQVLRMLGNGRCEAMCIDGTKRLCHIRGKMHKKVWIAAGDIILVGLRDYQDDKADVILKYMPDEARLLKAYGELPDNTRLNEGIVDEEDDGGADDYVEFEDEDIDKI</sequence>
<dbReference type="PANTHER" id="PTHR27002">
    <property type="entry name" value="RECEPTOR-LIKE SERINE/THREONINE-PROTEIN KINASE SD1-8"/>
    <property type="match status" value="1"/>
</dbReference>
<dbReference type="Proteomes" id="UP001472677">
    <property type="component" value="Unassembled WGS sequence"/>
</dbReference>
<dbReference type="PROSITE" id="PS50832">
    <property type="entry name" value="S1_IF1_TYPE"/>
    <property type="match status" value="1"/>
</dbReference>
<dbReference type="InterPro" id="IPR006196">
    <property type="entry name" value="RNA-binding_domain_S1_IF1"/>
</dbReference>
<dbReference type="EMBL" id="JBBPBM010002075">
    <property type="protein sequence ID" value="KAK8480308.1"/>
    <property type="molecule type" value="Genomic_DNA"/>
</dbReference>
<dbReference type="Pfam" id="PF07714">
    <property type="entry name" value="PK_Tyr_Ser-Thr"/>
    <property type="match status" value="1"/>
</dbReference>
<dbReference type="InterPro" id="IPR018104">
    <property type="entry name" value="TIF_eIF-1A_CS"/>
</dbReference>
<comment type="caution">
    <text evidence="1">The sequence shown here is derived from an EMBL/GenBank/DDBJ whole genome shotgun (WGS) entry which is preliminary data.</text>
</comment>
<organism evidence="1 2">
    <name type="scientific">Hibiscus sabdariffa</name>
    <name type="common">roselle</name>
    <dbReference type="NCBI Taxonomy" id="183260"/>
    <lineage>
        <taxon>Eukaryota</taxon>
        <taxon>Viridiplantae</taxon>
        <taxon>Streptophyta</taxon>
        <taxon>Embryophyta</taxon>
        <taxon>Tracheophyta</taxon>
        <taxon>Spermatophyta</taxon>
        <taxon>Magnoliopsida</taxon>
        <taxon>eudicotyledons</taxon>
        <taxon>Gunneridae</taxon>
        <taxon>Pentapetalae</taxon>
        <taxon>rosids</taxon>
        <taxon>malvids</taxon>
        <taxon>Malvales</taxon>
        <taxon>Malvaceae</taxon>
        <taxon>Malvoideae</taxon>
        <taxon>Hibiscus</taxon>
    </lineage>
</organism>
<name>A0ABR1ZIH2_9ROSI</name>
<dbReference type="Gene3D" id="3.30.430.20">
    <property type="entry name" value="Gnk2 domain, C-X8-C-X2-C motif"/>
    <property type="match status" value="2"/>
</dbReference>
<dbReference type="InterPro" id="IPR002902">
    <property type="entry name" value="GNK2"/>
</dbReference>
<reference evidence="1 2" key="1">
    <citation type="journal article" date="2024" name="G3 (Bethesda)">
        <title>Genome assembly of Hibiscus sabdariffa L. provides insights into metabolisms of medicinal natural products.</title>
        <authorList>
            <person name="Kim T."/>
        </authorList>
    </citation>
    <scope>NUCLEOTIDE SEQUENCE [LARGE SCALE GENOMIC DNA]</scope>
    <source>
        <strain evidence="1">TK-2024</strain>
        <tissue evidence="1">Old leaves</tissue>
    </source>
</reference>
<evidence type="ECO:0000313" key="2">
    <source>
        <dbReference type="Proteomes" id="UP001472677"/>
    </source>
</evidence>
<dbReference type="InterPro" id="IPR011009">
    <property type="entry name" value="Kinase-like_dom_sf"/>
</dbReference>
<protein>
    <submittedName>
        <fullName evidence="1">Uncharacterized protein</fullName>
    </submittedName>
</protein>
<dbReference type="NCBIfam" id="TIGR00523">
    <property type="entry name" value="eIF-1A"/>
    <property type="match status" value="1"/>
</dbReference>
<dbReference type="InterPro" id="IPR038408">
    <property type="entry name" value="GNK2_sf"/>
</dbReference>
<dbReference type="SUPFAM" id="SSF56112">
    <property type="entry name" value="Protein kinase-like (PK-like)"/>
    <property type="match status" value="1"/>
</dbReference>